<keyword evidence="12" id="KW-1185">Reference proteome</keyword>
<evidence type="ECO:0000256" key="6">
    <source>
        <dbReference type="ARBA" id="ARBA00022989"/>
    </source>
</evidence>
<dbReference type="RefSeq" id="XP_024498803.1">
    <property type="nucleotide sequence ID" value="XM_024647830.1"/>
</dbReference>
<dbReference type="InterPro" id="IPR045349">
    <property type="entry name" value="SLC41A1-3"/>
</dbReference>
<keyword evidence="4 9" id="KW-0812">Transmembrane</keyword>
<feature type="transmembrane region" description="Helical" evidence="9">
    <location>
        <begin position="161"/>
        <end position="190"/>
    </location>
</feature>
<dbReference type="AlphaFoldDB" id="A0A090KWF2"/>
<dbReference type="InterPro" id="IPR006667">
    <property type="entry name" value="SLC41_membr_dom"/>
</dbReference>
<gene>
    <name evidence="11 13 14" type="ORF">SRAE_X000133800</name>
</gene>
<feature type="transmembrane region" description="Helical" evidence="9">
    <location>
        <begin position="433"/>
        <end position="457"/>
    </location>
</feature>
<sequence length="502" mass="55896">MFEKISDSSKVRRRKLKVYEKFMASFENPNFTNDNNNSSNNEKNVDDNDMPIKMCQIRKNSTFDDDIIYIVDDHNGVKQSSYVFLAQVTFPFIIAGLGMVFAGTLLDVVQHWPLFKNIPEIFILVPALLGLKGNLEMTLASRLSTLANTGKIDDEEKKDKILLANVALIQTQAIVVAFLASTIAIVIAWISNGTIDWAHACLLCASSLTTASFASIVLSIIMIIVILTAKKFNIDPDNIATPIAASLGDLITLTILSCFGSFYLKAHETESWLNLIVIILFICFAPFCAFVAYKENTTNQVLFHGWTPIILSMIISSAGGFVLEKAVKKFPQTAVFQPVINGVGGNLAAVHASRISTFYHKSHSALGTMPYMYNVRKFFSIHRAFFSNDWDARVARVLLFLVIPGHIFFNWIIKLLQFGNENATNSSLFTTFYLLAALLQVFIILYISQFLIAFLWSKSIDPDNAAIPYLTAFGDLTGTLLLYIAFEILALINDKAIKIVVN</sequence>
<comment type="subcellular location">
    <subcellularLocation>
        <location evidence="1">Membrane</location>
        <topology evidence="1">Multi-pass membrane protein</topology>
    </subcellularLocation>
</comment>
<feature type="transmembrane region" description="Helical" evidence="9">
    <location>
        <begin position="394"/>
        <end position="413"/>
    </location>
</feature>
<evidence type="ECO:0000313" key="13">
    <source>
        <dbReference type="WBParaSite" id="SRAE_X000133800.1"/>
    </source>
</evidence>
<evidence type="ECO:0000313" key="14">
    <source>
        <dbReference type="WormBase" id="SRAE_X000133800"/>
    </source>
</evidence>
<dbReference type="GeneID" id="36384400"/>
<protein>
    <submittedName>
        <fullName evidence="11 13">SLC41 divalent cation transporters, integral membrane domain-containing protein</fullName>
    </submittedName>
</protein>
<reference evidence="12" key="1">
    <citation type="submission" date="2014-09" db="EMBL/GenBank/DDBJ databases">
        <authorList>
            <person name="Martin A.A."/>
        </authorList>
    </citation>
    <scope>NUCLEOTIDE SEQUENCE</scope>
    <source>
        <strain evidence="12">ED321</strain>
    </source>
</reference>
<proteinExistence type="inferred from homology"/>
<keyword evidence="5" id="KW-0460">Magnesium</keyword>
<evidence type="ECO:0000256" key="8">
    <source>
        <dbReference type="ARBA" id="ARBA00023136"/>
    </source>
</evidence>
<dbReference type="Gene3D" id="1.10.357.20">
    <property type="entry name" value="SLC41 divalent cation transporters, integral membrane domain"/>
    <property type="match status" value="2"/>
</dbReference>
<dbReference type="OMA" id="NLEFCFQ"/>
<evidence type="ECO:0000256" key="3">
    <source>
        <dbReference type="ARBA" id="ARBA00022448"/>
    </source>
</evidence>
<keyword evidence="8 9" id="KW-0472">Membrane</keyword>
<dbReference type="WBParaSite" id="SRAE_X000133800.1">
    <property type="protein sequence ID" value="SRAE_X000133800.1"/>
    <property type="gene ID" value="WBGene00266906"/>
</dbReference>
<dbReference type="PANTHER" id="PTHR16228">
    <property type="entry name" value="DIVALENT CATION TRANSPORTER SOLUTE CARRIER FAMILY 41"/>
    <property type="match status" value="1"/>
</dbReference>
<reference evidence="13" key="3">
    <citation type="submission" date="2020-12" db="UniProtKB">
        <authorList>
            <consortium name="WormBaseParasite"/>
        </authorList>
    </citation>
    <scope>IDENTIFICATION</scope>
</reference>
<keyword evidence="6 9" id="KW-1133">Transmembrane helix</keyword>
<organism evidence="11">
    <name type="scientific">Strongyloides ratti</name>
    <name type="common">Parasitic roundworm</name>
    <dbReference type="NCBI Taxonomy" id="34506"/>
    <lineage>
        <taxon>Eukaryota</taxon>
        <taxon>Metazoa</taxon>
        <taxon>Ecdysozoa</taxon>
        <taxon>Nematoda</taxon>
        <taxon>Chromadorea</taxon>
        <taxon>Rhabditida</taxon>
        <taxon>Tylenchina</taxon>
        <taxon>Panagrolaimomorpha</taxon>
        <taxon>Strongyloidoidea</taxon>
        <taxon>Strongyloididae</taxon>
        <taxon>Strongyloides</taxon>
    </lineage>
</organism>
<feature type="transmembrane region" description="Helical" evidence="9">
    <location>
        <begin position="82"/>
        <end position="109"/>
    </location>
</feature>
<accession>A0A090KWF2</accession>
<feature type="domain" description="SLC41A/MgtE integral membrane" evidence="10">
    <location>
        <begin position="125"/>
        <end position="257"/>
    </location>
</feature>
<evidence type="ECO:0000256" key="4">
    <source>
        <dbReference type="ARBA" id="ARBA00022692"/>
    </source>
</evidence>
<dbReference type="WormBase" id="SRAE_X000133800">
    <property type="protein sequence ID" value="SRP03861"/>
    <property type="gene ID" value="WBGene00266906"/>
</dbReference>
<feature type="transmembrane region" description="Helical" evidence="9">
    <location>
        <begin position="239"/>
        <end position="264"/>
    </location>
</feature>
<dbReference type="CTD" id="36384400"/>
<name>A0A090KWF2_STRRB</name>
<dbReference type="Pfam" id="PF01769">
    <property type="entry name" value="MgtE"/>
    <property type="match status" value="2"/>
</dbReference>
<dbReference type="FunFam" id="1.10.357.20:FF:000001">
    <property type="entry name" value="Solute carrier family 41 member 2"/>
    <property type="match status" value="1"/>
</dbReference>
<evidence type="ECO:0000256" key="1">
    <source>
        <dbReference type="ARBA" id="ARBA00004141"/>
    </source>
</evidence>
<comment type="similarity">
    <text evidence="2">Belongs to the SLC41A transporter family.</text>
</comment>
<feature type="transmembrane region" description="Helical" evidence="9">
    <location>
        <begin position="271"/>
        <end position="293"/>
    </location>
</feature>
<reference evidence="11" key="2">
    <citation type="submission" date="2014-09" db="EMBL/GenBank/DDBJ databases">
        <authorList>
            <person name="Aslett A.Martin."/>
        </authorList>
    </citation>
    <scope>NUCLEOTIDE SEQUENCE</scope>
    <source>
        <strain evidence="11">ED321 Heterogonic</strain>
    </source>
</reference>
<evidence type="ECO:0000256" key="5">
    <source>
        <dbReference type="ARBA" id="ARBA00022842"/>
    </source>
</evidence>
<feature type="transmembrane region" description="Helical" evidence="9">
    <location>
        <begin position="469"/>
        <end position="492"/>
    </location>
</feature>
<dbReference type="EMBL" id="LN609396">
    <property type="protein sequence ID" value="CEF59592.1"/>
    <property type="molecule type" value="Genomic_DNA"/>
</dbReference>
<dbReference type="SUPFAM" id="SSF161093">
    <property type="entry name" value="MgtE membrane domain-like"/>
    <property type="match status" value="2"/>
</dbReference>
<dbReference type="OrthoDB" id="5791097at2759"/>
<dbReference type="GO" id="GO:0008324">
    <property type="term" value="F:monoatomic cation transmembrane transporter activity"/>
    <property type="evidence" value="ECO:0007669"/>
    <property type="project" value="InterPro"/>
</dbReference>
<evidence type="ECO:0000259" key="10">
    <source>
        <dbReference type="Pfam" id="PF01769"/>
    </source>
</evidence>
<dbReference type="GO" id="GO:0005886">
    <property type="term" value="C:plasma membrane"/>
    <property type="evidence" value="ECO:0007669"/>
    <property type="project" value="TreeGrafter"/>
</dbReference>
<evidence type="ECO:0000313" key="11">
    <source>
        <dbReference type="EMBL" id="CEF59592.1"/>
    </source>
</evidence>
<evidence type="ECO:0000256" key="2">
    <source>
        <dbReference type="ARBA" id="ARBA00009749"/>
    </source>
</evidence>
<dbReference type="PANTHER" id="PTHR16228:SF7">
    <property type="entry name" value="SLC41A_MGTE INTEGRAL MEMBRANE DOMAIN-CONTAINING PROTEIN"/>
    <property type="match status" value="1"/>
</dbReference>
<feature type="transmembrane region" description="Helical" evidence="9">
    <location>
        <begin position="305"/>
        <end position="323"/>
    </location>
</feature>
<dbReference type="InterPro" id="IPR036739">
    <property type="entry name" value="SLC41_membr_dom_sf"/>
</dbReference>
<keyword evidence="3" id="KW-0813">Transport</keyword>
<dbReference type="Proteomes" id="UP000035682">
    <property type="component" value="Unplaced"/>
</dbReference>
<feature type="transmembrane region" description="Helical" evidence="9">
    <location>
        <begin position="202"/>
        <end position="227"/>
    </location>
</feature>
<evidence type="ECO:0000313" key="12">
    <source>
        <dbReference type="Proteomes" id="UP000035682"/>
    </source>
</evidence>
<evidence type="ECO:0000256" key="9">
    <source>
        <dbReference type="SAM" id="Phobius"/>
    </source>
</evidence>
<keyword evidence="7" id="KW-0406">Ion transport</keyword>
<evidence type="ECO:0000256" key="7">
    <source>
        <dbReference type="ARBA" id="ARBA00023065"/>
    </source>
</evidence>
<feature type="domain" description="SLC41A/MgtE integral membrane" evidence="10">
    <location>
        <begin position="337"/>
        <end position="483"/>
    </location>
</feature>